<dbReference type="EMBL" id="QGKX02002183">
    <property type="protein sequence ID" value="KAF3485325.1"/>
    <property type="molecule type" value="Genomic_DNA"/>
</dbReference>
<organism evidence="1 2">
    <name type="scientific">Brassica cretica</name>
    <name type="common">Mustard</name>
    <dbReference type="NCBI Taxonomy" id="69181"/>
    <lineage>
        <taxon>Eukaryota</taxon>
        <taxon>Viridiplantae</taxon>
        <taxon>Streptophyta</taxon>
        <taxon>Embryophyta</taxon>
        <taxon>Tracheophyta</taxon>
        <taxon>Spermatophyta</taxon>
        <taxon>Magnoliopsida</taxon>
        <taxon>eudicotyledons</taxon>
        <taxon>Gunneridae</taxon>
        <taxon>Pentapetalae</taxon>
        <taxon>rosids</taxon>
        <taxon>malvids</taxon>
        <taxon>Brassicales</taxon>
        <taxon>Brassicaceae</taxon>
        <taxon>Brassiceae</taxon>
        <taxon>Brassica</taxon>
    </lineage>
</organism>
<evidence type="ECO:0008006" key="3">
    <source>
        <dbReference type="Google" id="ProtNLM"/>
    </source>
</evidence>
<protein>
    <recommendedName>
        <fullName evidence="3">NYN domain-containing protein</fullName>
    </recommendedName>
</protein>
<comment type="caution">
    <text evidence="1">The sequence shown here is derived from an EMBL/GenBank/DDBJ whole genome shotgun (WGS) entry which is preliminary data.</text>
</comment>
<dbReference type="AlphaFoldDB" id="A0A8S9MN41"/>
<name>A0A8S9MN41_BRACR</name>
<evidence type="ECO:0000313" key="1">
    <source>
        <dbReference type="EMBL" id="KAF3485325.1"/>
    </source>
</evidence>
<dbReference type="Proteomes" id="UP000712600">
    <property type="component" value="Unassembled WGS sequence"/>
</dbReference>
<reference evidence="1" key="1">
    <citation type="submission" date="2019-12" db="EMBL/GenBank/DDBJ databases">
        <title>Genome sequencing and annotation of Brassica cretica.</title>
        <authorList>
            <person name="Studholme D.J."/>
            <person name="Sarris P."/>
        </authorList>
    </citation>
    <scope>NUCLEOTIDE SEQUENCE</scope>
    <source>
        <strain evidence="1">PFS-109/04</strain>
        <tissue evidence="1">Leaf</tissue>
    </source>
</reference>
<evidence type="ECO:0000313" key="2">
    <source>
        <dbReference type="Proteomes" id="UP000712600"/>
    </source>
</evidence>
<accession>A0A8S9MN41</accession>
<gene>
    <name evidence="1" type="ORF">F2Q69_00058005</name>
</gene>
<sequence>MERQQQRKEEAWVIWNISMCPIPDGVDPSVMGTTIQKALESAGHLWGFVYGSKYDEILALSKTTESGICRW</sequence>
<proteinExistence type="predicted"/>